<dbReference type="EMBL" id="KN294003">
    <property type="protein sequence ID" value="EEH33784.2"/>
    <property type="molecule type" value="Genomic_DNA"/>
</dbReference>
<sequence>MARITLFHTKGEVRTIQYAASVSPPVFKVECVVCNSRLCHGPLTLRHALALLSAHYGLENVDATRREYQQRLLLQEASKAMVEANVPSLNCVYSSTPLALPTLFLAAKVSHEILLAREIPMHNPLHFRFVQGAEI</sequence>
<accession>C1H1P7</accession>
<evidence type="ECO:0000313" key="2">
    <source>
        <dbReference type="Proteomes" id="UP000002059"/>
    </source>
</evidence>
<keyword evidence="2" id="KW-1185">Reference proteome</keyword>
<dbReference type="Proteomes" id="UP000002059">
    <property type="component" value="Partially assembled WGS sequence"/>
</dbReference>
<organism evidence="1 2">
    <name type="scientific">Paracoccidioides lutzii (strain ATCC MYA-826 / Pb01)</name>
    <name type="common">Paracoccidioides brasiliensis</name>
    <dbReference type="NCBI Taxonomy" id="502779"/>
    <lineage>
        <taxon>Eukaryota</taxon>
        <taxon>Fungi</taxon>
        <taxon>Dikarya</taxon>
        <taxon>Ascomycota</taxon>
        <taxon>Pezizomycotina</taxon>
        <taxon>Eurotiomycetes</taxon>
        <taxon>Eurotiomycetidae</taxon>
        <taxon>Onygenales</taxon>
        <taxon>Ajellomycetaceae</taxon>
        <taxon>Paracoccidioides</taxon>
    </lineage>
</organism>
<gene>
    <name evidence="1" type="ORF">PAAG_04833</name>
</gene>
<proteinExistence type="predicted"/>
<evidence type="ECO:0000313" key="1">
    <source>
        <dbReference type="EMBL" id="EEH33784.2"/>
    </source>
</evidence>
<dbReference type="VEuPathDB" id="FungiDB:PAAG_04833"/>
<dbReference type="RefSeq" id="XP_015699616.1">
    <property type="nucleotide sequence ID" value="XM_015845390.1"/>
</dbReference>
<dbReference type="KEGG" id="pbl:PAAG_04833"/>
<protein>
    <submittedName>
        <fullName evidence="1">Uncharacterized protein</fullName>
    </submittedName>
</protein>
<dbReference type="AlphaFoldDB" id="C1H1P7"/>
<reference evidence="1 2" key="1">
    <citation type="journal article" date="2011" name="PLoS Genet.">
        <title>Comparative genomic analysis of human fungal pathogens causing paracoccidioidomycosis.</title>
        <authorList>
            <person name="Desjardins C.A."/>
            <person name="Champion M.D."/>
            <person name="Holder J.W."/>
            <person name="Muszewska A."/>
            <person name="Goldberg J."/>
            <person name="Bailao A.M."/>
            <person name="Brigido M.M."/>
            <person name="Ferreira M.E."/>
            <person name="Garcia A.M."/>
            <person name="Grynberg M."/>
            <person name="Gujja S."/>
            <person name="Heiman D.I."/>
            <person name="Henn M.R."/>
            <person name="Kodira C.D."/>
            <person name="Leon-Narvaez H."/>
            <person name="Longo L.V."/>
            <person name="Ma L.J."/>
            <person name="Malavazi I."/>
            <person name="Matsuo A.L."/>
            <person name="Morais F.V."/>
            <person name="Pereira M."/>
            <person name="Rodriguez-Brito S."/>
            <person name="Sakthikumar S."/>
            <person name="Salem-Izacc S.M."/>
            <person name="Sykes S.M."/>
            <person name="Teixeira M.M."/>
            <person name="Vallejo M.C."/>
            <person name="Walter M.E."/>
            <person name="Yandava C."/>
            <person name="Young S."/>
            <person name="Zeng Q."/>
            <person name="Zucker J."/>
            <person name="Felipe M.S."/>
            <person name="Goldman G.H."/>
            <person name="Haas B.J."/>
            <person name="McEwen J.G."/>
            <person name="Nino-Vega G."/>
            <person name="Puccia R."/>
            <person name="San-Blas G."/>
            <person name="Soares C.M."/>
            <person name="Birren B.W."/>
            <person name="Cuomo C.A."/>
        </authorList>
    </citation>
    <scope>NUCLEOTIDE SEQUENCE [LARGE SCALE GENOMIC DNA]</scope>
    <source>
        <strain evidence="2">ATCC MYA-826 / Pb01</strain>
    </source>
</reference>
<dbReference type="GeneID" id="9096578"/>
<dbReference type="HOGENOM" id="CLU_1886384_0_0_1"/>
<name>C1H1P7_PARBA</name>